<dbReference type="EMBL" id="CP029042">
    <property type="protein sequence ID" value="AZS74725.1"/>
    <property type="molecule type" value="Genomic_DNA"/>
</dbReference>
<evidence type="ECO:0008006" key="4">
    <source>
        <dbReference type="Google" id="ProtNLM"/>
    </source>
</evidence>
<evidence type="ECO:0000313" key="3">
    <source>
        <dbReference type="Proteomes" id="UP000275579"/>
    </source>
</evidence>
<feature type="compositionally biased region" description="Pro residues" evidence="1">
    <location>
        <begin position="386"/>
        <end position="404"/>
    </location>
</feature>
<accession>A0A3Q9KDY9</accession>
<dbReference type="SUPFAM" id="SSF48452">
    <property type="entry name" value="TPR-like"/>
    <property type="match status" value="2"/>
</dbReference>
<dbReference type="AlphaFoldDB" id="A0A3Q9KDY9"/>
<sequence length="1002" mass="107864">MTYENGTPHTVESIRRALWENEAEPKGPARTHRAEELVALAETAGDRQLLLDALLDLISAYQFSSESGKTLVPFSRLLRMWDENPGDFSGPALHRLHWRFKWIIYSLAGNPDIPLDAVRRWLPDMERHYRVAGYSLRPVRSAEFYLAQHRGDDALAARLLEEWTGADRDRMSDCLACELNEQGAWHADRADDERALATWAPVLNGEQSCAEQPHLILALSLVPLLRLGRFDEARRNHLRGYRLARGNGSLVPALARHIEFCALTGNEARGLEILAEHAAYLDNDGEPLSRLEILSAAALLLRRLVELGHADRPVPLPGGITVTAEQLLARTQEAADGLARRFDQRNGTDRVGTWVAARMAGTPFTDRLPLGVRGARLAPGSVARPKPVPEPAPGSTPESAPEPAPVAAEAGSEDLTALLTEARHFTLAQHPDARAAWRAVAKTAERTGTGLDASARAEVTYHAAVDALDDPDTAIPLFRRAAEQFEAAGDPGEGAAGRARAAYTTAVSGRTEEGLAELDALCGQLRTLHADGRATARQLTGALLAHARVRLGTLPSAPDPDAAAEALAEELRAVLRLAEEHRTEDRRMRSRIADTSCLLGGLLAGRGDAPQAAELFARAVELYHEAAAPWFAAEAEARLAELSLALGRPQQAEKAARAALDHGAELLEPLGSARLRLILAEALATTGQDDNEVAGHALEATHWADEAAGSEGLAAWARLVLGGALLRLRRFDEAASVLESALPDLQEHHHEGQVVQARWWLGECLDALGDHRQASEQFLLAADIAKGWDGQRDHAALAHLAGDALNGAGLNEQAAAAYARAEELWRALGRPHSAARAVRAQAWLALRDAGRGLPAARDLMATAEQLLTEAVAEPADDDSHAMLRTELAGTYRQTGELLVRGCASEPGDEDDDGTARRAYEEALGYAEKAITVLASLGETGRHDRTGAQLMAAWLEADLGRGSAAGTRARAVLDDYGDEDGSGPDATAERRRAEARALLDYIG</sequence>
<evidence type="ECO:0000256" key="1">
    <source>
        <dbReference type="SAM" id="MobiDB-lite"/>
    </source>
</evidence>
<dbReference type="Gene3D" id="1.25.40.10">
    <property type="entry name" value="Tetratricopeptide repeat domain"/>
    <property type="match status" value="2"/>
</dbReference>
<protein>
    <recommendedName>
        <fullName evidence="4">Tetratricopeptide repeat protein</fullName>
    </recommendedName>
</protein>
<dbReference type="RefSeq" id="WP_127153530.1">
    <property type="nucleotide sequence ID" value="NZ_CP029042.1"/>
</dbReference>
<dbReference type="InterPro" id="IPR011990">
    <property type="entry name" value="TPR-like_helical_dom_sf"/>
</dbReference>
<name>A0A3Q9KDY9_9ACTN</name>
<organism evidence="2 3">
    <name type="scientific">Streptomyces lydicus</name>
    <dbReference type="NCBI Taxonomy" id="47763"/>
    <lineage>
        <taxon>Bacteria</taxon>
        <taxon>Bacillati</taxon>
        <taxon>Actinomycetota</taxon>
        <taxon>Actinomycetes</taxon>
        <taxon>Kitasatosporales</taxon>
        <taxon>Streptomycetaceae</taxon>
        <taxon>Streptomyces</taxon>
    </lineage>
</organism>
<gene>
    <name evidence="2" type="ORF">DDE74_30665</name>
</gene>
<feature type="region of interest" description="Disordered" evidence="1">
    <location>
        <begin position="378"/>
        <end position="409"/>
    </location>
</feature>
<evidence type="ECO:0000313" key="2">
    <source>
        <dbReference type="EMBL" id="AZS74725.1"/>
    </source>
</evidence>
<dbReference type="Proteomes" id="UP000275579">
    <property type="component" value="Chromosome"/>
</dbReference>
<reference evidence="2 3" key="1">
    <citation type="submission" date="2018-04" db="EMBL/GenBank/DDBJ databases">
        <title>Complete genome sequences of Streptomyces lydicus strain WYEC and characterization of antagonistic properties of biological control agents.</title>
        <authorList>
            <person name="Mariita R.M."/>
            <person name="Sello J.K."/>
        </authorList>
    </citation>
    <scope>NUCLEOTIDE SEQUENCE [LARGE SCALE GENOMIC DNA]</scope>
    <source>
        <strain evidence="2 3">WYEC 108</strain>
    </source>
</reference>
<proteinExistence type="predicted"/>